<accession>A0A9P9BU57</accession>
<reference evidence="2" key="1">
    <citation type="journal article" date="2021" name="Nat. Commun.">
        <title>Genetic determinants of endophytism in the Arabidopsis root mycobiome.</title>
        <authorList>
            <person name="Mesny F."/>
            <person name="Miyauchi S."/>
            <person name="Thiergart T."/>
            <person name="Pickel B."/>
            <person name="Atanasova L."/>
            <person name="Karlsson M."/>
            <person name="Huettel B."/>
            <person name="Barry K.W."/>
            <person name="Haridas S."/>
            <person name="Chen C."/>
            <person name="Bauer D."/>
            <person name="Andreopoulos W."/>
            <person name="Pangilinan J."/>
            <person name="LaButti K."/>
            <person name="Riley R."/>
            <person name="Lipzen A."/>
            <person name="Clum A."/>
            <person name="Drula E."/>
            <person name="Henrissat B."/>
            <person name="Kohler A."/>
            <person name="Grigoriev I.V."/>
            <person name="Martin F.M."/>
            <person name="Hacquard S."/>
        </authorList>
    </citation>
    <scope>NUCLEOTIDE SEQUENCE</scope>
    <source>
        <strain evidence="2">MPI-CAGE-CH-0230</strain>
    </source>
</reference>
<feature type="compositionally biased region" description="Polar residues" evidence="1">
    <location>
        <begin position="252"/>
        <end position="265"/>
    </location>
</feature>
<dbReference type="OrthoDB" id="3439935at2759"/>
<dbReference type="RefSeq" id="XP_046016873.1">
    <property type="nucleotide sequence ID" value="XM_046160837.1"/>
</dbReference>
<feature type="compositionally biased region" description="Polar residues" evidence="1">
    <location>
        <begin position="549"/>
        <end position="575"/>
    </location>
</feature>
<feature type="region of interest" description="Disordered" evidence="1">
    <location>
        <begin position="46"/>
        <end position="162"/>
    </location>
</feature>
<feature type="region of interest" description="Disordered" evidence="1">
    <location>
        <begin position="484"/>
        <end position="505"/>
    </location>
</feature>
<proteinExistence type="predicted"/>
<evidence type="ECO:0000256" key="1">
    <source>
        <dbReference type="SAM" id="MobiDB-lite"/>
    </source>
</evidence>
<evidence type="ECO:0000313" key="3">
    <source>
        <dbReference type="Proteomes" id="UP000756346"/>
    </source>
</evidence>
<feature type="compositionally biased region" description="Acidic residues" evidence="1">
    <location>
        <begin position="149"/>
        <end position="161"/>
    </location>
</feature>
<feature type="compositionally biased region" description="Basic residues" evidence="1">
    <location>
        <begin position="128"/>
        <end position="146"/>
    </location>
</feature>
<feature type="compositionally biased region" description="Low complexity" evidence="1">
    <location>
        <begin position="75"/>
        <end position="95"/>
    </location>
</feature>
<dbReference type="Proteomes" id="UP000756346">
    <property type="component" value="Unassembled WGS sequence"/>
</dbReference>
<feature type="compositionally biased region" description="Basic and acidic residues" evidence="1">
    <location>
        <begin position="278"/>
        <end position="294"/>
    </location>
</feature>
<feature type="compositionally biased region" description="Basic and acidic residues" evidence="1">
    <location>
        <begin position="535"/>
        <end position="546"/>
    </location>
</feature>
<keyword evidence="3" id="KW-1185">Reference proteome</keyword>
<protein>
    <submittedName>
        <fullName evidence="2">Uncharacterized protein</fullName>
    </submittedName>
</protein>
<name>A0A9P9BU57_9PEZI</name>
<feature type="compositionally biased region" description="Polar residues" evidence="1">
    <location>
        <begin position="585"/>
        <end position="632"/>
    </location>
</feature>
<feature type="compositionally biased region" description="Basic and acidic residues" evidence="1">
    <location>
        <begin position="328"/>
        <end position="349"/>
    </location>
</feature>
<dbReference type="GeneID" id="70190383"/>
<feature type="compositionally biased region" description="Basic and acidic residues" evidence="1">
    <location>
        <begin position="195"/>
        <end position="229"/>
    </location>
</feature>
<comment type="caution">
    <text evidence="2">The sequence shown here is derived from an EMBL/GenBank/DDBJ whole genome shotgun (WGS) entry which is preliminary data.</text>
</comment>
<organism evidence="2 3">
    <name type="scientific">Microdochium trichocladiopsis</name>
    <dbReference type="NCBI Taxonomy" id="1682393"/>
    <lineage>
        <taxon>Eukaryota</taxon>
        <taxon>Fungi</taxon>
        <taxon>Dikarya</taxon>
        <taxon>Ascomycota</taxon>
        <taxon>Pezizomycotina</taxon>
        <taxon>Sordariomycetes</taxon>
        <taxon>Xylariomycetidae</taxon>
        <taxon>Xylariales</taxon>
        <taxon>Microdochiaceae</taxon>
        <taxon>Microdochium</taxon>
    </lineage>
</organism>
<feature type="region of interest" description="Disordered" evidence="1">
    <location>
        <begin position="535"/>
        <end position="743"/>
    </location>
</feature>
<gene>
    <name evidence="2" type="ORF">B0I36DRAFT_380894</name>
</gene>
<dbReference type="EMBL" id="JAGTJQ010000002">
    <property type="protein sequence ID" value="KAH7037752.1"/>
    <property type="molecule type" value="Genomic_DNA"/>
</dbReference>
<feature type="compositionally biased region" description="Basic and acidic residues" evidence="1">
    <location>
        <begin position="52"/>
        <end position="74"/>
    </location>
</feature>
<sequence length="743" mass="80903">MPPHSTLEWIAGANIPRKGRARPRRRIVAEYETEDEDEEVEFFVKSRRKKKEVNEAEAKTATESKSKKSEKEAALKSALKQSAASSADTSDAAMSSDKDVETSGTESASAPEDHLKEFDPECPCRNCVRAHKALKRSRLRKNKKRVSFSDDEEDTDAPDDVETVHNFFKWNQAMEAKKARDQEAKDYKEFLADKAKKMEDAKKDAEKKEAEKKKEEEKKKKDTEAKDADSASGTSKGKQNKDKKKSAASSNETTDASDSEVSTSKDGTDADTSASGDSGEKGKSKSNSKAKDKSTSASPESDSSKGEDAAVIEMLMQKLLKAKKKKVKEKEKSKKKKEPLQESRQEDPGKPPGHAAASFDPNWLMPPRSNVVHVEHSMETPTDPRPNAFFDNQNRVMRVYHGPVYGNATGGLYRNASGNPSGNPNNYASIPQQQNLTNSSIYMQNNGQHLPNIQPSYQGYPPPQAQAMPSLPPEGGNQWFQGYGTTTVPGRPEDIQSTRRSQAAPEFTYDARIFDEAQKQPNATQPEGRTDYDMEAQMARELEEISARLQRSSNAGKQSHNMPSHHTAQNSNGNVMGSDFAAGQPRNSPNAAMASTPQKPTYETSWDTSGPTNMPASTNESWGSPTNNNGHSTPDWGNDNMKNASSGGSDWAKDNNNDATMNNGDGYGAGTTMHDGGPSKMQVSPNPTPGSWPSPANPPSGTNGEFETGGQTGQNWQDPKAASSSGGFWESGAADAGKAPDTW</sequence>
<feature type="compositionally biased region" description="Polar residues" evidence="1">
    <location>
        <begin position="713"/>
        <end position="726"/>
    </location>
</feature>
<feature type="compositionally biased region" description="Pro residues" evidence="1">
    <location>
        <begin position="686"/>
        <end position="698"/>
    </location>
</feature>
<feature type="region of interest" description="Disordered" evidence="1">
    <location>
        <begin position="195"/>
        <end position="367"/>
    </location>
</feature>
<dbReference type="AlphaFoldDB" id="A0A9P9BU57"/>
<evidence type="ECO:0000313" key="2">
    <source>
        <dbReference type="EMBL" id="KAH7037752.1"/>
    </source>
</evidence>